<dbReference type="Proteomes" id="UP001601442">
    <property type="component" value="Unassembled WGS sequence"/>
</dbReference>
<feature type="region of interest" description="Disordered" evidence="1">
    <location>
        <begin position="326"/>
        <end position="346"/>
    </location>
</feature>
<dbReference type="GO" id="GO:0008168">
    <property type="term" value="F:methyltransferase activity"/>
    <property type="evidence" value="ECO:0007669"/>
    <property type="project" value="UniProtKB-KW"/>
</dbReference>
<gene>
    <name evidence="3" type="ORF">ACFYU5_17445</name>
</gene>
<dbReference type="EC" id="2.1.1.-" evidence="3"/>
<dbReference type="Gene3D" id="3.40.50.150">
    <property type="entry name" value="Vaccinia Virus protein VP39"/>
    <property type="match status" value="1"/>
</dbReference>
<sequence>MTTPSLTSEYASLDPLRTRIRTHRLYSETDDDVNTSVIDVLRLAGSEQLIDIGCGTSEFLALLAERGHAGQLCGLDASHSAAAARLSGAVGIRATAQQIPARDGTWDCLTARHMLYHLDDPLGALREFRRVVRCGGTVCVVVNHARACARTRDLVAAVSARYGFREPPGMLNHDVDSDTVPAMMRDVFGNAEVRSFDNALVIPQPEPAIRFAESLFAFCGVTPGATGYSEVRAEVEAELRRWFATNPGQPWRDPKGYRVITAIRAQALLPRWRRPLCRSGALPYLRHGDPAVGGPEQPVEPRSPAHVTATQRGLCCRGLRFGADQTAQVTNDHPSVSRPPTWTVWP</sequence>
<feature type="domain" description="Methyltransferase type 11" evidence="2">
    <location>
        <begin position="50"/>
        <end position="139"/>
    </location>
</feature>
<dbReference type="GO" id="GO:0032259">
    <property type="term" value="P:methylation"/>
    <property type="evidence" value="ECO:0007669"/>
    <property type="project" value="UniProtKB-KW"/>
</dbReference>
<dbReference type="CDD" id="cd02440">
    <property type="entry name" value="AdoMet_MTases"/>
    <property type="match status" value="1"/>
</dbReference>
<feature type="compositionally biased region" description="Polar residues" evidence="1">
    <location>
        <begin position="326"/>
        <end position="340"/>
    </location>
</feature>
<dbReference type="InterPro" id="IPR029063">
    <property type="entry name" value="SAM-dependent_MTases_sf"/>
</dbReference>
<name>A0ABW6P466_9NOCA</name>
<dbReference type="EMBL" id="JBIAMT010000003">
    <property type="protein sequence ID" value="MFF0498197.1"/>
    <property type="molecule type" value="Genomic_DNA"/>
</dbReference>
<comment type="caution">
    <text evidence="3">The sequence shown here is derived from an EMBL/GenBank/DDBJ whole genome shotgun (WGS) entry which is preliminary data.</text>
</comment>
<keyword evidence="3" id="KW-0808">Transferase</keyword>
<accession>A0ABW6P466</accession>
<dbReference type="Pfam" id="PF08241">
    <property type="entry name" value="Methyltransf_11"/>
    <property type="match status" value="1"/>
</dbReference>
<evidence type="ECO:0000259" key="2">
    <source>
        <dbReference type="Pfam" id="PF08241"/>
    </source>
</evidence>
<dbReference type="InterPro" id="IPR013216">
    <property type="entry name" value="Methyltransf_11"/>
</dbReference>
<keyword evidence="3" id="KW-0489">Methyltransferase</keyword>
<reference evidence="3 4" key="1">
    <citation type="submission" date="2024-10" db="EMBL/GenBank/DDBJ databases">
        <title>The Natural Products Discovery Center: Release of the First 8490 Sequenced Strains for Exploring Actinobacteria Biosynthetic Diversity.</title>
        <authorList>
            <person name="Kalkreuter E."/>
            <person name="Kautsar S.A."/>
            <person name="Yang D."/>
            <person name="Bader C.D."/>
            <person name="Teijaro C.N."/>
            <person name="Fluegel L."/>
            <person name="Davis C.M."/>
            <person name="Simpson J.R."/>
            <person name="Lauterbach L."/>
            <person name="Steele A.D."/>
            <person name="Gui C."/>
            <person name="Meng S."/>
            <person name="Li G."/>
            <person name="Viehrig K."/>
            <person name="Ye F."/>
            <person name="Su P."/>
            <person name="Kiefer A.F."/>
            <person name="Nichols A."/>
            <person name="Cepeda A.J."/>
            <person name="Yan W."/>
            <person name="Fan B."/>
            <person name="Jiang Y."/>
            <person name="Adhikari A."/>
            <person name="Zheng C.-J."/>
            <person name="Schuster L."/>
            <person name="Cowan T.M."/>
            <person name="Smanski M.J."/>
            <person name="Chevrette M.G."/>
            <person name="De Carvalho L.P.S."/>
            <person name="Shen B."/>
        </authorList>
    </citation>
    <scope>NUCLEOTIDE SEQUENCE [LARGE SCALE GENOMIC DNA]</scope>
    <source>
        <strain evidence="3 4">NPDC004119</strain>
    </source>
</reference>
<evidence type="ECO:0000313" key="3">
    <source>
        <dbReference type="EMBL" id="MFF0498197.1"/>
    </source>
</evidence>
<organism evidence="3 4">
    <name type="scientific">Nocardia aobensis</name>
    <dbReference type="NCBI Taxonomy" id="257277"/>
    <lineage>
        <taxon>Bacteria</taxon>
        <taxon>Bacillati</taxon>
        <taxon>Actinomycetota</taxon>
        <taxon>Actinomycetes</taxon>
        <taxon>Mycobacteriales</taxon>
        <taxon>Nocardiaceae</taxon>
        <taxon>Nocardia</taxon>
    </lineage>
</organism>
<dbReference type="RefSeq" id="WP_387395332.1">
    <property type="nucleotide sequence ID" value="NZ_JBIAMT010000003.1"/>
</dbReference>
<proteinExistence type="predicted"/>
<evidence type="ECO:0000313" key="4">
    <source>
        <dbReference type="Proteomes" id="UP001601442"/>
    </source>
</evidence>
<protein>
    <submittedName>
        <fullName evidence="3">Class I SAM-dependent methyltransferase</fullName>
        <ecNumber evidence="3">2.1.1.-</ecNumber>
    </submittedName>
</protein>
<dbReference type="SUPFAM" id="SSF53335">
    <property type="entry name" value="S-adenosyl-L-methionine-dependent methyltransferases"/>
    <property type="match status" value="1"/>
</dbReference>
<evidence type="ECO:0000256" key="1">
    <source>
        <dbReference type="SAM" id="MobiDB-lite"/>
    </source>
</evidence>
<keyword evidence="4" id="KW-1185">Reference proteome</keyword>